<proteinExistence type="predicted"/>
<comment type="caution">
    <text evidence="1">The sequence shown here is derived from an EMBL/GenBank/DDBJ whole genome shotgun (WGS) entry which is preliminary data.</text>
</comment>
<accession>A0AAE0YWS6</accession>
<gene>
    <name evidence="1" type="ORF">RRG08_058752</name>
</gene>
<protein>
    <submittedName>
        <fullName evidence="1">Uncharacterized protein</fullName>
    </submittedName>
</protein>
<dbReference type="Proteomes" id="UP001283361">
    <property type="component" value="Unassembled WGS sequence"/>
</dbReference>
<dbReference type="EMBL" id="JAWDGP010005269">
    <property type="protein sequence ID" value="KAK3758482.1"/>
    <property type="molecule type" value="Genomic_DNA"/>
</dbReference>
<reference evidence="1" key="1">
    <citation type="journal article" date="2023" name="G3 (Bethesda)">
        <title>A reference genome for the long-term kleptoplast-retaining sea slug Elysia crispata morphotype clarki.</title>
        <authorList>
            <person name="Eastman K.E."/>
            <person name="Pendleton A.L."/>
            <person name="Shaikh M.A."/>
            <person name="Suttiyut T."/>
            <person name="Ogas R."/>
            <person name="Tomko P."/>
            <person name="Gavelis G."/>
            <person name="Widhalm J.R."/>
            <person name="Wisecaver J.H."/>
        </authorList>
    </citation>
    <scope>NUCLEOTIDE SEQUENCE</scope>
    <source>
        <strain evidence="1">ECLA1</strain>
    </source>
</reference>
<organism evidence="1 2">
    <name type="scientific">Elysia crispata</name>
    <name type="common">lettuce slug</name>
    <dbReference type="NCBI Taxonomy" id="231223"/>
    <lineage>
        <taxon>Eukaryota</taxon>
        <taxon>Metazoa</taxon>
        <taxon>Spiralia</taxon>
        <taxon>Lophotrochozoa</taxon>
        <taxon>Mollusca</taxon>
        <taxon>Gastropoda</taxon>
        <taxon>Heterobranchia</taxon>
        <taxon>Euthyneura</taxon>
        <taxon>Panpulmonata</taxon>
        <taxon>Sacoglossa</taxon>
        <taxon>Placobranchoidea</taxon>
        <taxon>Plakobranchidae</taxon>
        <taxon>Elysia</taxon>
    </lineage>
</organism>
<dbReference type="AlphaFoldDB" id="A0AAE0YWS6"/>
<keyword evidence="2" id="KW-1185">Reference proteome</keyword>
<sequence length="217" mass="23569">MGAPQVLLKQLARELRSLGASELGSVTTGPRHLYTIQRVNQGSPFPSFLENIFPNLQAATRGALCCLSVCVVVGGGILNVSTHNRVAVAPHPEPHPPGTSPAHPNPRWAEPITQRISSIQSGCLQRLAEETGCFKADNGRLQGEETKGNLIKMERKESFNIGMDRMKIKDTRTISRRLLLPAGCVRQVPVISGSEQSFTPSCYSRGLCEAGPCDLWK</sequence>
<evidence type="ECO:0000313" key="1">
    <source>
        <dbReference type="EMBL" id="KAK3758482.1"/>
    </source>
</evidence>
<name>A0AAE0YWS6_9GAST</name>
<evidence type="ECO:0000313" key="2">
    <source>
        <dbReference type="Proteomes" id="UP001283361"/>
    </source>
</evidence>